<evidence type="ECO:0000313" key="2">
    <source>
        <dbReference type="EMBL" id="GAA5481185.1"/>
    </source>
</evidence>
<sequence>MGVGAACSQTLCQDIMPDDWPFDEARNVACFTTHAVLGGSPILEVYHDYEDGAWQFHAADTGEPALVALEEIYERDPSIGDLHDLECGWRAIRANPGDSWNRSLSHPYPTYAKHGFYLDNAAELAKIFPDTFSIPPEDERMGIKEGDFVKLMFSFIPEGQEPKDYDCERMWVIAKEDCDGHWKGILDNDPQFHEAVSSGAELCFHPDHIIAIERLTKAYKAALDNPRIRKGGDKPQSESEPRPR</sequence>
<keyword evidence="3" id="KW-1185">Reference proteome</keyword>
<dbReference type="Proteomes" id="UP001476282">
    <property type="component" value="Unassembled WGS sequence"/>
</dbReference>
<dbReference type="EMBL" id="BAABRI010000002">
    <property type="protein sequence ID" value="GAA5481185.1"/>
    <property type="molecule type" value="Genomic_DNA"/>
</dbReference>
<feature type="compositionally biased region" description="Basic and acidic residues" evidence="1">
    <location>
        <begin position="226"/>
        <end position="244"/>
    </location>
</feature>
<gene>
    <name evidence="2" type="ORF">Hsar01_00392</name>
</gene>
<accession>A0ABP9UHP8</accession>
<reference evidence="2 3" key="1">
    <citation type="submission" date="2024-02" db="EMBL/GenBank/DDBJ databases">
        <title>Haloferula sargassicola NBRC 104335.</title>
        <authorList>
            <person name="Ichikawa N."/>
            <person name="Katano-Makiyama Y."/>
            <person name="Hidaka K."/>
        </authorList>
    </citation>
    <scope>NUCLEOTIDE SEQUENCE [LARGE SCALE GENOMIC DNA]</scope>
    <source>
        <strain evidence="2 3">NBRC 104335</strain>
    </source>
</reference>
<protein>
    <submittedName>
        <fullName evidence="2">Uncharacterized protein</fullName>
    </submittedName>
</protein>
<organism evidence="2 3">
    <name type="scientific">Haloferula sargassicola</name>
    <dbReference type="NCBI Taxonomy" id="490096"/>
    <lineage>
        <taxon>Bacteria</taxon>
        <taxon>Pseudomonadati</taxon>
        <taxon>Verrucomicrobiota</taxon>
        <taxon>Verrucomicrobiia</taxon>
        <taxon>Verrucomicrobiales</taxon>
        <taxon>Verrucomicrobiaceae</taxon>
        <taxon>Haloferula</taxon>
    </lineage>
</organism>
<feature type="region of interest" description="Disordered" evidence="1">
    <location>
        <begin position="225"/>
        <end position="244"/>
    </location>
</feature>
<proteinExistence type="predicted"/>
<evidence type="ECO:0000256" key="1">
    <source>
        <dbReference type="SAM" id="MobiDB-lite"/>
    </source>
</evidence>
<name>A0ABP9UHP8_9BACT</name>
<comment type="caution">
    <text evidence="2">The sequence shown here is derived from an EMBL/GenBank/DDBJ whole genome shotgun (WGS) entry which is preliminary data.</text>
</comment>
<evidence type="ECO:0000313" key="3">
    <source>
        <dbReference type="Proteomes" id="UP001476282"/>
    </source>
</evidence>